<reference evidence="9 10" key="1">
    <citation type="submission" date="2016-06" db="EMBL/GenBank/DDBJ databases">
        <title>Draft genome of Moraxella lacunata CCUG 57757A.</title>
        <authorList>
            <person name="Salva-Serra F."/>
            <person name="Engstrom-Jakobsson H."/>
            <person name="Thorell K."/>
            <person name="Gonzales-Siles L."/>
            <person name="Karlsson R."/>
            <person name="Boulund F."/>
            <person name="Engstrand L."/>
            <person name="Kristiansson E."/>
            <person name="Moore E."/>
        </authorList>
    </citation>
    <scope>NUCLEOTIDE SEQUENCE [LARGE SCALE GENOMIC DNA]</scope>
    <source>
        <strain evidence="9 10">CCUG 57757A</strain>
    </source>
</reference>
<keyword evidence="5" id="KW-0235">DNA replication</keyword>
<evidence type="ECO:0000256" key="6">
    <source>
        <dbReference type="ARBA" id="ARBA00022932"/>
    </source>
</evidence>
<dbReference type="InterPro" id="IPR011708">
    <property type="entry name" value="DNA_pol3_alpha_NTPase_dom"/>
</dbReference>
<evidence type="ECO:0000256" key="4">
    <source>
        <dbReference type="ARBA" id="ARBA00022695"/>
    </source>
</evidence>
<dbReference type="Proteomes" id="UP000092607">
    <property type="component" value="Unassembled WGS sequence"/>
</dbReference>
<organism evidence="9 10">
    <name type="scientific">Moraxella lacunata</name>
    <dbReference type="NCBI Taxonomy" id="477"/>
    <lineage>
        <taxon>Bacteria</taxon>
        <taxon>Pseudomonadati</taxon>
        <taxon>Pseudomonadota</taxon>
        <taxon>Gammaproteobacteria</taxon>
        <taxon>Moraxellales</taxon>
        <taxon>Moraxellaceae</taxon>
        <taxon>Moraxella</taxon>
    </lineage>
</organism>
<evidence type="ECO:0000259" key="8">
    <source>
        <dbReference type="SMART" id="SM00481"/>
    </source>
</evidence>
<dbReference type="NCBIfam" id="TIGR00594">
    <property type="entry name" value="polc"/>
    <property type="match status" value="1"/>
</dbReference>
<keyword evidence="6" id="KW-0239">DNA-directed DNA polymerase</keyword>
<dbReference type="PANTHER" id="PTHR32294:SF0">
    <property type="entry name" value="DNA POLYMERASE III SUBUNIT ALPHA"/>
    <property type="match status" value="1"/>
</dbReference>
<evidence type="ECO:0000313" key="9">
    <source>
        <dbReference type="EMBL" id="OBX61426.1"/>
    </source>
</evidence>
<evidence type="ECO:0000256" key="3">
    <source>
        <dbReference type="ARBA" id="ARBA00022679"/>
    </source>
</evidence>
<protein>
    <recommendedName>
        <fullName evidence="2">DNA polymerase III subunit alpha</fullName>
        <ecNumber evidence="1">2.7.7.7</ecNumber>
    </recommendedName>
</protein>
<evidence type="ECO:0000256" key="1">
    <source>
        <dbReference type="ARBA" id="ARBA00012417"/>
    </source>
</evidence>
<comment type="caution">
    <text evidence="9">The sequence shown here is derived from an EMBL/GenBank/DDBJ whole genome shotgun (WGS) entry which is preliminary data.</text>
</comment>
<dbReference type="Pfam" id="PF17657">
    <property type="entry name" value="DNA_pol3_finger"/>
    <property type="match status" value="1"/>
</dbReference>
<dbReference type="NCBIfam" id="NF004226">
    <property type="entry name" value="PRK05673.1"/>
    <property type="match status" value="1"/>
</dbReference>
<evidence type="ECO:0000256" key="5">
    <source>
        <dbReference type="ARBA" id="ARBA00022705"/>
    </source>
</evidence>
<dbReference type="Pfam" id="PF14579">
    <property type="entry name" value="HHH_6"/>
    <property type="match status" value="1"/>
</dbReference>
<dbReference type="InterPro" id="IPR029460">
    <property type="entry name" value="DNAPol_HHH"/>
</dbReference>
<dbReference type="Gene3D" id="3.20.20.140">
    <property type="entry name" value="Metal-dependent hydrolases"/>
    <property type="match status" value="1"/>
</dbReference>
<keyword evidence="4" id="KW-0548">Nucleotidyltransferase</keyword>
<dbReference type="EMBL" id="LZMS01000069">
    <property type="protein sequence ID" value="OBX61426.1"/>
    <property type="molecule type" value="Genomic_DNA"/>
</dbReference>
<dbReference type="Pfam" id="PF07733">
    <property type="entry name" value="DNA_pol3_alpha"/>
    <property type="match status" value="1"/>
</dbReference>
<name>A0A1B8PYS6_MORLA</name>
<dbReference type="OrthoDB" id="9803237at2"/>
<keyword evidence="3" id="KW-0808">Transferase</keyword>
<evidence type="ECO:0000256" key="2">
    <source>
        <dbReference type="ARBA" id="ARBA00019114"/>
    </source>
</evidence>
<dbReference type="AlphaFoldDB" id="A0A1B8PYS6"/>
<dbReference type="RefSeq" id="WP_065256190.1">
    <property type="nucleotide sequence ID" value="NZ_LZDR01000063.1"/>
</dbReference>
<dbReference type="Pfam" id="PF02811">
    <property type="entry name" value="PHP"/>
    <property type="match status" value="1"/>
</dbReference>
<dbReference type="PANTHER" id="PTHR32294">
    <property type="entry name" value="DNA POLYMERASE III SUBUNIT ALPHA"/>
    <property type="match status" value="1"/>
</dbReference>
<sequence length="1264" mass="140539">MSFVHLGVRTEYAIVDSIVKIKELVKRAVDDGQTALGIADLKNTFALVKFYKACLTAGIKPLLGTEVITGDDFSATAEHESFSVILYAMNNDGYQNILRLVSDSYTNRPMGENGKVTISTPIVLKRDLFDPAKNAGIIAILTHRSEITSALRGGMNAIGTWQQAFGDRLYLAVKRTHVHDDDLNRDIIMAGARFGVPIIAHNDVRFMNASVRSQGKEDTASTDFDAHEARVCIASGYVLADTTRPRIYSELQYFKTQSEMSALFADIPQVIENTALLASRCNVTLTLGKNFLPAFPIPEGMTEEEFFRKTSEDGLNRRLDKLYPPESRDESWADVRKPYDERLEFEVDIILKMGFPGYFLIVMDFIRWAKENGVPVGPGRGSGAGSLVAYSLNITDLDPLRYDLLFERFLNPERVSMPDFDVDFCIEGRDRVIAYVADTYGRMAVSQIITFGTMAARAVVRDVARVQGKSYGLADKISKLIPKTPGISLDDAVKEEPLLKDLLTNADTQDHEQAVEIWEMAQKLEGMTRNVGKHAGGVLIAPNRISDFSAIYADDEGHFVSQYDKDDVEAVGLVKFDFLGLRNLTVIKSAINNIDERLAREGLDPIDLDELPLDDTAVYEHVLQNGNTTAVFQLESSGMKKYLKQLKPSNIEDVIAMCALYRPGPLETGMVSDFIDRKHGIQEVAYPDPQYQHGWLKPALEPTYGVIVYQEQVMQIAQTLAGYTLGGADMLRRAMGKKKPEEMAAQRSVFEEGAIGLGVDGELAIKIFELVEKFAGYGFNKSHSAAYGVLAYQTAYLKHYYPAEFMAAVLTSEMDDTDTVVFLISDCKDNFDLEVLPPSVNHSQFHFVARDPKTIIYGLGAVKGVGEDAVASIVKARSEGAFKDLYDFCNRVDTKKVGKRALEALINAGCFDDLAGVLRPELLDIHGKNLSYQIRGGLWEQLPQAMEVAHQNRLNSEAGTFDLFAEVDEGLSVAPPLPDIIWGDQTRLRGEKDTLGLYLTGHPMDAYRDELPRYTNVKNLSEVSETGYGKFALVAGLVIDVANFGNRVAITLDDGSCRLELSCYMDKYQRISPLLESNISLNAVLSQKYAHLAKEDKNFNPKRLNMQTLAKIDKKDWEQLNNLNGVILIARISVSENDGRVFARLQGGKNIIESRLKSLDGLHVKLHSHDTERLSVLTSLLKENVPPNPDEIDRFIKSETTTEDGGAIIDANGNTPDGCLPVSLYLYDECSICKVLTNDRFRLYPSDNNLNRLRYTFGSDLVVK</sequence>
<dbReference type="GO" id="GO:0006260">
    <property type="term" value="P:DNA replication"/>
    <property type="evidence" value="ECO:0007669"/>
    <property type="project" value="UniProtKB-KW"/>
</dbReference>
<dbReference type="InterPro" id="IPR041931">
    <property type="entry name" value="DNA_pol3_alpha_thumb_dom"/>
</dbReference>
<comment type="catalytic activity">
    <reaction evidence="7">
        <text>DNA(n) + a 2'-deoxyribonucleoside 5'-triphosphate = DNA(n+1) + diphosphate</text>
        <dbReference type="Rhea" id="RHEA:22508"/>
        <dbReference type="Rhea" id="RHEA-COMP:17339"/>
        <dbReference type="Rhea" id="RHEA-COMP:17340"/>
        <dbReference type="ChEBI" id="CHEBI:33019"/>
        <dbReference type="ChEBI" id="CHEBI:61560"/>
        <dbReference type="ChEBI" id="CHEBI:173112"/>
        <dbReference type="EC" id="2.7.7.7"/>
    </reaction>
</comment>
<dbReference type="InterPro" id="IPR040982">
    <property type="entry name" value="DNA_pol3_finger"/>
</dbReference>
<feature type="domain" description="Polymerase/histidinol phosphatase N-terminal" evidence="8">
    <location>
        <begin position="4"/>
        <end position="71"/>
    </location>
</feature>
<dbReference type="InterPro" id="IPR004805">
    <property type="entry name" value="DnaE2/DnaE/PolC"/>
</dbReference>
<dbReference type="Gene3D" id="1.10.150.870">
    <property type="match status" value="1"/>
</dbReference>
<evidence type="ECO:0000256" key="7">
    <source>
        <dbReference type="ARBA" id="ARBA00049244"/>
    </source>
</evidence>
<dbReference type="SMART" id="SM00481">
    <property type="entry name" value="POLIIIAc"/>
    <property type="match status" value="1"/>
</dbReference>
<evidence type="ECO:0000313" key="10">
    <source>
        <dbReference type="Proteomes" id="UP000092607"/>
    </source>
</evidence>
<dbReference type="InterPro" id="IPR004013">
    <property type="entry name" value="PHP_dom"/>
</dbReference>
<dbReference type="Gene3D" id="1.10.10.1600">
    <property type="entry name" value="Bacterial DNA polymerase III alpha subunit, thumb domain"/>
    <property type="match status" value="1"/>
</dbReference>
<dbReference type="GO" id="GO:0003887">
    <property type="term" value="F:DNA-directed DNA polymerase activity"/>
    <property type="evidence" value="ECO:0007669"/>
    <property type="project" value="UniProtKB-KW"/>
</dbReference>
<dbReference type="GO" id="GO:0008408">
    <property type="term" value="F:3'-5' exonuclease activity"/>
    <property type="evidence" value="ECO:0007669"/>
    <property type="project" value="InterPro"/>
</dbReference>
<dbReference type="InterPro" id="IPR003141">
    <property type="entry name" value="Pol/His_phosphatase_N"/>
</dbReference>
<gene>
    <name evidence="9" type="ORF">A9309_08230</name>
</gene>
<accession>A0A1B8PYS6</accession>
<proteinExistence type="predicted"/>
<dbReference type="EC" id="2.7.7.7" evidence="1"/>